<keyword evidence="2" id="KW-1185">Reference proteome</keyword>
<dbReference type="EMBL" id="AP024086">
    <property type="protein sequence ID" value="BCL59725.1"/>
    <property type="molecule type" value="Genomic_DNA"/>
</dbReference>
<reference evidence="1" key="1">
    <citation type="submission" date="2020-09" db="EMBL/GenBank/DDBJ databases">
        <title>Desulfogranum mesoprofundum gen. nov., sp. nov., a novel mesophilic, sulfate-reducing chemolithoautotroph isolated from a deep-sea hydrothermal vent chimney in the Suiyo Seamount.</title>
        <authorList>
            <person name="Hashimoto Y."/>
            <person name="Nakagawa S."/>
        </authorList>
    </citation>
    <scope>NUCLEOTIDE SEQUENCE</scope>
    <source>
        <strain evidence="1">KT2</strain>
    </source>
</reference>
<accession>A0A8D5FFR4</accession>
<organism evidence="1 2">
    <name type="scientific">Desulfomarina profundi</name>
    <dbReference type="NCBI Taxonomy" id="2772557"/>
    <lineage>
        <taxon>Bacteria</taxon>
        <taxon>Pseudomonadati</taxon>
        <taxon>Thermodesulfobacteriota</taxon>
        <taxon>Desulfobulbia</taxon>
        <taxon>Desulfobulbales</taxon>
        <taxon>Desulfobulbaceae</taxon>
        <taxon>Desulfomarina</taxon>
    </lineage>
</organism>
<protein>
    <submittedName>
        <fullName evidence="1">Uncharacterized protein</fullName>
    </submittedName>
</protein>
<proteinExistence type="predicted"/>
<dbReference type="KEGG" id="dbk:DGMP_04180"/>
<dbReference type="Proteomes" id="UP000826725">
    <property type="component" value="Chromosome"/>
</dbReference>
<evidence type="ECO:0000313" key="2">
    <source>
        <dbReference type="Proteomes" id="UP000826725"/>
    </source>
</evidence>
<name>A0A8D5FFR4_9BACT</name>
<sequence length="48" mass="5641">MLSVLEQSDTIEWHQLIERMDIEKEITTDMSEIKSDTADPDELSTFRL</sequence>
<gene>
    <name evidence="1" type="ORF">DGMP_04180</name>
</gene>
<evidence type="ECO:0000313" key="1">
    <source>
        <dbReference type="EMBL" id="BCL59725.1"/>
    </source>
</evidence>
<dbReference type="AlphaFoldDB" id="A0A8D5FFR4"/>